<evidence type="ECO:0000256" key="1">
    <source>
        <dbReference type="SAM" id="Phobius"/>
    </source>
</evidence>
<name>A0A6C0H1W5_9ZZZZ</name>
<feature type="transmembrane region" description="Helical" evidence="1">
    <location>
        <begin position="48"/>
        <end position="67"/>
    </location>
</feature>
<evidence type="ECO:0000313" key="2">
    <source>
        <dbReference type="EMBL" id="QHT74538.1"/>
    </source>
</evidence>
<reference evidence="2" key="1">
    <citation type="journal article" date="2020" name="Nature">
        <title>Giant virus diversity and host interactions through global metagenomics.</title>
        <authorList>
            <person name="Schulz F."/>
            <person name="Roux S."/>
            <person name="Paez-Espino D."/>
            <person name="Jungbluth S."/>
            <person name="Walsh D.A."/>
            <person name="Denef V.J."/>
            <person name="McMahon K.D."/>
            <person name="Konstantinidis K.T."/>
            <person name="Eloe-Fadrosh E.A."/>
            <person name="Kyrpides N.C."/>
            <person name="Woyke T."/>
        </authorList>
    </citation>
    <scope>NUCLEOTIDE SEQUENCE</scope>
    <source>
        <strain evidence="2">GVMAG-M-3300023179-59</strain>
    </source>
</reference>
<dbReference type="EMBL" id="MN739851">
    <property type="protein sequence ID" value="QHT74538.1"/>
    <property type="molecule type" value="Genomic_DNA"/>
</dbReference>
<keyword evidence="1" id="KW-0812">Transmembrane</keyword>
<keyword evidence="1" id="KW-1133">Transmembrane helix</keyword>
<protein>
    <submittedName>
        <fullName evidence="2">Uncharacterized protein</fullName>
    </submittedName>
</protein>
<proteinExistence type="predicted"/>
<organism evidence="2">
    <name type="scientific">viral metagenome</name>
    <dbReference type="NCBI Taxonomy" id="1070528"/>
    <lineage>
        <taxon>unclassified sequences</taxon>
        <taxon>metagenomes</taxon>
        <taxon>organismal metagenomes</taxon>
    </lineage>
</organism>
<dbReference type="AlphaFoldDB" id="A0A6C0H1W5"/>
<sequence length="81" mass="9284">MSSMVETVFGPLDKKYCNLFYFLSIANFVFLVILVVVSLWIGISKKKGLEFFISAFSGVFLYGILYLQNRLLYSMCTGEMK</sequence>
<accession>A0A6C0H1W5</accession>
<feature type="transmembrane region" description="Helical" evidence="1">
    <location>
        <begin position="20"/>
        <end position="41"/>
    </location>
</feature>
<keyword evidence="1" id="KW-0472">Membrane</keyword>